<name>A0ABD1TJ45_9LAMI</name>
<evidence type="ECO:0000313" key="2">
    <source>
        <dbReference type="Proteomes" id="UP001604336"/>
    </source>
</evidence>
<evidence type="ECO:0000313" key="1">
    <source>
        <dbReference type="EMBL" id="KAL2512749.1"/>
    </source>
</evidence>
<organism evidence="1 2">
    <name type="scientific">Abeliophyllum distichum</name>
    <dbReference type="NCBI Taxonomy" id="126358"/>
    <lineage>
        <taxon>Eukaryota</taxon>
        <taxon>Viridiplantae</taxon>
        <taxon>Streptophyta</taxon>
        <taxon>Embryophyta</taxon>
        <taxon>Tracheophyta</taxon>
        <taxon>Spermatophyta</taxon>
        <taxon>Magnoliopsida</taxon>
        <taxon>eudicotyledons</taxon>
        <taxon>Gunneridae</taxon>
        <taxon>Pentapetalae</taxon>
        <taxon>asterids</taxon>
        <taxon>lamiids</taxon>
        <taxon>Lamiales</taxon>
        <taxon>Oleaceae</taxon>
        <taxon>Forsythieae</taxon>
        <taxon>Abeliophyllum</taxon>
    </lineage>
</organism>
<dbReference type="PANTHER" id="PTHR31286:SF179">
    <property type="entry name" value="RNASE H TYPE-1 DOMAIN-CONTAINING PROTEIN"/>
    <property type="match status" value="1"/>
</dbReference>
<comment type="caution">
    <text evidence="1">The sequence shown here is derived from an EMBL/GenBank/DDBJ whole genome shotgun (WGS) entry which is preliminary data.</text>
</comment>
<dbReference type="PANTHER" id="PTHR31286">
    <property type="entry name" value="GLYCINE-RICH CELL WALL STRUCTURAL PROTEIN 1.8-LIKE"/>
    <property type="match status" value="1"/>
</dbReference>
<protein>
    <submittedName>
        <fullName evidence="1">DUF4283 domain-containing protein</fullName>
    </submittedName>
</protein>
<sequence length="223" mass="24949">MRVLKWTCDFYPDAEMSIVPVWISFSLLPVHLRGKDFLFALSKIVGMSLRIDEVTADLLRSNEARVYVHMNLEHKLPDRIWIDRVASRSFWQLIVYERLPYFCAKCRHIGHIIDHCRVETLPVETVIIQASKPFVIPAPKLAVALTSKPVVVSANKHVDAPMLIIDKAGKGKEKEVVVEVPKQWVSVAGSASVVAIPPLVVHMGPTIQLTPTILSIVASKPFS</sequence>
<dbReference type="AlphaFoldDB" id="A0ABD1TJ45"/>
<dbReference type="Proteomes" id="UP001604336">
    <property type="component" value="Unassembled WGS sequence"/>
</dbReference>
<accession>A0ABD1TJ45</accession>
<proteinExistence type="predicted"/>
<keyword evidence="2" id="KW-1185">Reference proteome</keyword>
<reference evidence="2" key="1">
    <citation type="submission" date="2024-07" db="EMBL/GenBank/DDBJ databases">
        <title>Two chromosome-level genome assemblies of Korean endemic species Abeliophyllum distichum and Forsythia ovata (Oleaceae).</title>
        <authorList>
            <person name="Jang H."/>
        </authorList>
    </citation>
    <scope>NUCLEOTIDE SEQUENCE [LARGE SCALE GENOMIC DNA]</scope>
</reference>
<dbReference type="InterPro" id="IPR040256">
    <property type="entry name" value="At4g02000-like"/>
</dbReference>
<dbReference type="EMBL" id="JBFOLK010000005">
    <property type="protein sequence ID" value="KAL2512749.1"/>
    <property type="molecule type" value="Genomic_DNA"/>
</dbReference>
<gene>
    <name evidence="1" type="ORF">Adt_18349</name>
</gene>